<reference evidence="1 2" key="1">
    <citation type="journal article" date="2014" name="Genome Biol. Evol.">
        <title>The secreted proteins of Achlya hypogyna and Thraustotheca clavata identify the ancestral oomycete secretome and reveal gene acquisitions by horizontal gene transfer.</title>
        <authorList>
            <person name="Misner I."/>
            <person name="Blouin N."/>
            <person name="Leonard G."/>
            <person name="Richards T.A."/>
            <person name="Lane C.E."/>
        </authorList>
    </citation>
    <scope>NUCLEOTIDE SEQUENCE [LARGE SCALE GENOMIC DNA]</scope>
    <source>
        <strain evidence="1 2">ATCC 48635</strain>
    </source>
</reference>
<proteinExistence type="predicted"/>
<accession>A0A1V9Y958</accession>
<evidence type="ECO:0000313" key="2">
    <source>
        <dbReference type="Proteomes" id="UP000243579"/>
    </source>
</evidence>
<keyword evidence="2" id="KW-1185">Reference proteome</keyword>
<dbReference type="AlphaFoldDB" id="A0A1V9Y958"/>
<dbReference type="EMBL" id="JNBR01002542">
    <property type="protein sequence ID" value="OQR82243.1"/>
    <property type="molecule type" value="Genomic_DNA"/>
</dbReference>
<organism evidence="1 2">
    <name type="scientific">Achlya hypogyna</name>
    <name type="common">Oomycete</name>
    <name type="synonym">Protoachlya hypogyna</name>
    <dbReference type="NCBI Taxonomy" id="1202772"/>
    <lineage>
        <taxon>Eukaryota</taxon>
        <taxon>Sar</taxon>
        <taxon>Stramenopiles</taxon>
        <taxon>Oomycota</taxon>
        <taxon>Saprolegniomycetes</taxon>
        <taxon>Saprolegniales</taxon>
        <taxon>Achlyaceae</taxon>
        <taxon>Achlya</taxon>
    </lineage>
</organism>
<name>A0A1V9Y958_ACHHY</name>
<protein>
    <submittedName>
        <fullName evidence="1">Uncharacterized protein</fullName>
    </submittedName>
</protein>
<gene>
    <name evidence="1" type="ORF">ACHHYP_16335</name>
</gene>
<evidence type="ECO:0000313" key="1">
    <source>
        <dbReference type="EMBL" id="OQR82243.1"/>
    </source>
</evidence>
<dbReference type="Proteomes" id="UP000243579">
    <property type="component" value="Unassembled WGS sequence"/>
</dbReference>
<comment type="caution">
    <text evidence="1">The sequence shown here is derived from an EMBL/GenBank/DDBJ whole genome shotgun (WGS) entry which is preliminary data.</text>
</comment>
<sequence>MTPPMRTGGRWTAAEVDFVHEFIVCYAAGIVGIPGASLRECLARALRCSSRRIIQYLAKHQLGSLSRLRQLPKAPHEFTAMDHARRAALYRAEHRFHARLHPTIVPTADSFDALESLFLK</sequence>